<dbReference type="RefSeq" id="WP_025708275.1">
    <property type="nucleotide sequence ID" value="NZ_CP009287.1"/>
</dbReference>
<evidence type="ECO:0000259" key="4">
    <source>
        <dbReference type="Pfam" id="PF20791"/>
    </source>
</evidence>
<evidence type="ECO:0000256" key="1">
    <source>
        <dbReference type="ARBA" id="ARBA00005953"/>
    </source>
</evidence>
<keyword evidence="2" id="KW-0378">Hydrolase</keyword>
<dbReference type="PANTHER" id="PTHR31793:SF27">
    <property type="entry name" value="NOVEL THIOESTERASE SUPERFAMILY DOMAIN AND SAPOSIN A-TYPE DOMAIN CONTAINING PROTEIN (0610012H03RIK)"/>
    <property type="match status" value="1"/>
</dbReference>
<dbReference type="SUPFAM" id="SSF54637">
    <property type="entry name" value="Thioesterase/thiol ester dehydrase-isomerase"/>
    <property type="match status" value="2"/>
</dbReference>
<feature type="domain" description="Acyl-ACP thioesterase-like C-terminal" evidence="4">
    <location>
        <begin position="161"/>
        <end position="229"/>
    </location>
</feature>
<dbReference type="GO" id="GO:0047617">
    <property type="term" value="F:fatty acyl-CoA hydrolase activity"/>
    <property type="evidence" value="ECO:0007669"/>
    <property type="project" value="TreeGrafter"/>
</dbReference>
<keyword evidence="6" id="KW-1185">Reference proteome</keyword>
<dbReference type="AlphaFoldDB" id="A0A089M0Z0"/>
<dbReference type="eggNOG" id="COG3884">
    <property type="taxonomic scope" value="Bacteria"/>
</dbReference>
<gene>
    <name evidence="5" type="ORF">PGRAT_03715</name>
</gene>
<accession>A0A089M0Z0</accession>
<dbReference type="Gene3D" id="3.10.129.10">
    <property type="entry name" value="Hotdog Thioesterase"/>
    <property type="match status" value="1"/>
</dbReference>
<dbReference type="EMBL" id="CP009287">
    <property type="protein sequence ID" value="AIQ66847.1"/>
    <property type="molecule type" value="Genomic_DNA"/>
</dbReference>
<dbReference type="Pfam" id="PF01643">
    <property type="entry name" value="Acyl-ACP_TE"/>
    <property type="match status" value="1"/>
</dbReference>
<dbReference type="OrthoDB" id="9801517at2"/>
<comment type="similarity">
    <text evidence="1">Belongs to the 4-hydroxybenzoyl-CoA thioesterase family.</text>
</comment>
<dbReference type="CDD" id="cd00586">
    <property type="entry name" value="4HBT"/>
    <property type="match status" value="1"/>
</dbReference>
<dbReference type="Proteomes" id="UP000029500">
    <property type="component" value="Chromosome"/>
</dbReference>
<evidence type="ECO:0000313" key="6">
    <source>
        <dbReference type="Proteomes" id="UP000029500"/>
    </source>
</evidence>
<sequence length="248" mass="28142">MDNLTHLIWTEQHSVHASDTDYRSQGKLAFVLDMMQRAADSAVGGLGVSLEQMLETGIGWMLITLELEFKRMPRSKDLLTIHTWSKGTKGALWQRDYRIFDGNQMEIANARSLWALVDIAKRKILRPSALPAKVEHYNGDSVGGMPQKVRIPPELSLVEAYRYQVRYSGLDNNSHLNNARYGELCTDTLSLKEWEQLELASFRISYLQEATFGDEIVILRTPITDQGMFVRGHSGGTVFFEACLKFVL</sequence>
<dbReference type="HOGENOM" id="CLU_045466_2_2_9"/>
<reference evidence="5 6" key="1">
    <citation type="submission" date="2014-08" db="EMBL/GenBank/DDBJ databases">
        <title>Comparative genomics of the Paenibacillus odorifer group.</title>
        <authorList>
            <person name="den Bakker H.C."/>
            <person name="Tsai Y.-C."/>
            <person name="Martin N."/>
            <person name="Korlach J."/>
            <person name="Wiedmann M."/>
        </authorList>
    </citation>
    <scope>NUCLEOTIDE SEQUENCE [LARGE SCALE GENOMIC DNA]</scope>
    <source>
        <strain evidence="5 6">DSM 15220</strain>
    </source>
</reference>
<protein>
    <recommendedName>
        <fullName evidence="7">Acyl-ACP thioesterase</fullName>
    </recommendedName>
</protein>
<proteinExistence type="inferred from homology"/>
<evidence type="ECO:0008006" key="7">
    <source>
        <dbReference type="Google" id="ProtNLM"/>
    </source>
</evidence>
<dbReference type="InterPro" id="IPR050563">
    <property type="entry name" value="4-hydroxybenzoyl-CoA_TE"/>
</dbReference>
<organism evidence="5 6">
    <name type="scientific">Paenibacillus graminis</name>
    <dbReference type="NCBI Taxonomy" id="189425"/>
    <lineage>
        <taxon>Bacteria</taxon>
        <taxon>Bacillati</taxon>
        <taxon>Bacillota</taxon>
        <taxon>Bacilli</taxon>
        <taxon>Bacillales</taxon>
        <taxon>Paenibacillaceae</taxon>
        <taxon>Paenibacillus</taxon>
    </lineage>
</organism>
<dbReference type="KEGG" id="pgm:PGRAT_03715"/>
<name>A0A089M0Z0_9BACL</name>
<evidence type="ECO:0000259" key="3">
    <source>
        <dbReference type="Pfam" id="PF01643"/>
    </source>
</evidence>
<evidence type="ECO:0000256" key="2">
    <source>
        <dbReference type="ARBA" id="ARBA00022801"/>
    </source>
</evidence>
<dbReference type="InterPro" id="IPR049427">
    <property type="entry name" value="Acyl-ACP_TE_C"/>
</dbReference>
<dbReference type="Pfam" id="PF20791">
    <property type="entry name" value="Acyl-ACP_TE_C"/>
    <property type="match status" value="1"/>
</dbReference>
<evidence type="ECO:0000313" key="5">
    <source>
        <dbReference type="EMBL" id="AIQ66847.1"/>
    </source>
</evidence>
<dbReference type="STRING" id="189425.PGRAT_03715"/>
<dbReference type="PANTHER" id="PTHR31793">
    <property type="entry name" value="4-HYDROXYBENZOYL-COA THIOESTERASE FAMILY MEMBER"/>
    <property type="match status" value="1"/>
</dbReference>
<feature type="domain" description="Acyl-ACP thioesterase N-terminal hotdog" evidence="3">
    <location>
        <begin position="9"/>
        <end position="126"/>
    </location>
</feature>
<dbReference type="GO" id="GO:0006633">
    <property type="term" value="P:fatty acid biosynthetic process"/>
    <property type="evidence" value="ECO:0007669"/>
    <property type="project" value="InterPro"/>
</dbReference>
<dbReference type="InterPro" id="IPR002864">
    <property type="entry name" value="Acyl-ACP_thioesterase_NHD"/>
</dbReference>
<dbReference type="InterPro" id="IPR029069">
    <property type="entry name" value="HotDog_dom_sf"/>
</dbReference>